<gene>
    <name evidence="2" type="ORF">DPMN_091487</name>
</gene>
<feature type="region of interest" description="Disordered" evidence="1">
    <location>
        <begin position="186"/>
        <end position="218"/>
    </location>
</feature>
<feature type="compositionally biased region" description="Basic and acidic residues" evidence="1">
    <location>
        <begin position="89"/>
        <end position="102"/>
    </location>
</feature>
<reference evidence="2" key="1">
    <citation type="journal article" date="2019" name="bioRxiv">
        <title>The Genome of the Zebra Mussel, Dreissena polymorpha: A Resource for Invasive Species Research.</title>
        <authorList>
            <person name="McCartney M.A."/>
            <person name="Auch B."/>
            <person name="Kono T."/>
            <person name="Mallez S."/>
            <person name="Zhang Y."/>
            <person name="Obille A."/>
            <person name="Becker A."/>
            <person name="Abrahante J.E."/>
            <person name="Garbe J."/>
            <person name="Badalamenti J.P."/>
            <person name="Herman A."/>
            <person name="Mangelson H."/>
            <person name="Liachko I."/>
            <person name="Sullivan S."/>
            <person name="Sone E.D."/>
            <person name="Koren S."/>
            <person name="Silverstein K.A.T."/>
            <person name="Beckman K.B."/>
            <person name="Gohl D.M."/>
        </authorList>
    </citation>
    <scope>NUCLEOTIDE SEQUENCE</scope>
    <source>
        <strain evidence="2">Duluth1</strain>
        <tissue evidence="2">Whole animal</tissue>
    </source>
</reference>
<dbReference type="EMBL" id="JAIWYP010000003">
    <property type="protein sequence ID" value="KAH3849094.1"/>
    <property type="molecule type" value="Genomic_DNA"/>
</dbReference>
<dbReference type="Proteomes" id="UP000828390">
    <property type="component" value="Unassembled WGS sequence"/>
</dbReference>
<feature type="region of interest" description="Disordered" evidence="1">
    <location>
        <begin position="39"/>
        <end position="61"/>
    </location>
</feature>
<feature type="compositionally biased region" description="Basic and acidic residues" evidence="1">
    <location>
        <begin position="40"/>
        <end position="52"/>
    </location>
</feature>
<evidence type="ECO:0000256" key="1">
    <source>
        <dbReference type="SAM" id="MobiDB-lite"/>
    </source>
</evidence>
<accession>A0A9D4L0K9</accession>
<reference evidence="2" key="2">
    <citation type="submission" date="2020-11" db="EMBL/GenBank/DDBJ databases">
        <authorList>
            <person name="McCartney M.A."/>
            <person name="Auch B."/>
            <person name="Kono T."/>
            <person name="Mallez S."/>
            <person name="Becker A."/>
            <person name="Gohl D.M."/>
            <person name="Silverstein K.A.T."/>
            <person name="Koren S."/>
            <person name="Bechman K.B."/>
            <person name="Herman A."/>
            <person name="Abrahante J.E."/>
            <person name="Garbe J."/>
        </authorList>
    </citation>
    <scope>NUCLEOTIDE SEQUENCE</scope>
    <source>
        <strain evidence="2">Duluth1</strain>
        <tissue evidence="2">Whole animal</tissue>
    </source>
</reference>
<comment type="caution">
    <text evidence="2">The sequence shown here is derived from an EMBL/GenBank/DDBJ whole genome shotgun (WGS) entry which is preliminary data.</text>
</comment>
<feature type="compositionally biased region" description="Basic and acidic residues" evidence="1">
    <location>
        <begin position="133"/>
        <end position="146"/>
    </location>
</feature>
<protein>
    <submittedName>
        <fullName evidence="2">Uncharacterized protein</fullName>
    </submittedName>
</protein>
<feature type="region of interest" description="Disordered" evidence="1">
    <location>
        <begin position="79"/>
        <end position="153"/>
    </location>
</feature>
<dbReference type="AlphaFoldDB" id="A0A9D4L0K9"/>
<keyword evidence="3" id="KW-1185">Reference proteome</keyword>
<feature type="region of interest" description="Disordered" evidence="1">
    <location>
        <begin position="1"/>
        <end position="26"/>
    </location>
</feature>
<evidence type="ECO:0000313" key="2">
    <source>
        <dbReference type="EMBL" id="KAH3849094.1"/>
    </source>
</evidence>
<feature type="compositionally biased region" description="Acidic residues" evidence="1">
    <location>
        <begin position="187"/>
        <end position="199"/>
    </location>
</feature>
<name>A0A9D4L0K9_DREPO</name>
<feature type="compositionally biased region" description="Basic and acidic residues" evidence="1">
    <location>
        <begin position="112"/>
        <end position="125"/>
    </location>
</feature>
<evidence type="ECO:0000313" key="3">
    <source>
        <dbReference type="Proteomes" id="UP000828390"/>
    </source>
</evidence>
<feature type="compositionally biased region" description="Polar residues" evidence="1">
    <location>
        <begin position="200"/>
        <end position="215"/>
    </location>
</feature>
<sequence>MQPAHVLHSHGFAATNNRAVPPKPPRLFKYTNQEFDDANQAEKDDRVIRSEETSQAADDDENIYLYADDEPNIKIDRTIPSEYVQYNPDSDHENTDNPKSIEDDCTYMNDESFSKTDSDVKEYDNIKTNPGPNEKRSHTDVEHNNRQSDASVGKKYIDMNASPEPTKKLLHVNTDLRLNILGYAESGGEDYSPDLETPDYENSGNNNIPNNADSDTGSEEDEYYIEMKMVTIERRTSGGSFCSKN</sequence>
<proteinExistence type="predicted"/>
<organism evidence="2 3">
    <name type="scientific">Dreissena polymorpha</name>
    <name type="common">Zebra mussel</name>
    <name type="synonym">Mytilus polymorpha</name>
    <dbReference type="NCBI Taxonomy" id="45954"/>
    <lineage>
        <taxon>Eukaryota</taxon>
        <taxon>Metazoa</taxon>
        <taxon>Spiralia</taxon>
        <taxon>Lophotrochozoa</taxon>
        <taxon>Mollusca</taxon>
        <taxon>Bivalvia</taxon>
        <taxon>Autobranchia</taxon>
        <taxon>Heteroconchia</taxon>
        <taxon>Euheterodonta</taxon>
        <taxon>Imparidentia</taxon>
        <taxon>Neoheterodontei</taxon>
        <taxon>Myida</taxon>
        <taxon>Dreissenoidea</taxon>
        <taxon>Dreissenidae</taxon>
        <taxon>Dreissena</taxon>
    </lineage>
</organism>